<dbReference type="InterPro" id="IPR036770">
    <property type="entry name" value="Ankyrin_rpt-contain_sf"/>
</dbReference>
<gene>
    <name evidence="4" type="ORF">NSCI0253_LOCUS32190</name>
</gene>
<dbReference type="EMBL" id="HBFQ01045279">
    <property type="protein sequence ID" value="CAD8857838.1"/>
    <property type="molecule type" value="Transcribed_RNA"/>
</dbReference>
<dbReference type="GO" id="GO:0005634">
    <property type="term" value="C:nucleus"/>
    <property type="evidence" value="ECO:0007669"/>
    <property type="project" value="TreeGrafter"/>
</dbReference>
<dbReference type="PROSITE" id="PS50088">
    <property type="entry name" value="ANK_REPEAT"/>
    <property type="match status" value="2"/>
</dbReference>
<dbReference type="PANTHER" id="PTHR24124:SF14">
    <property type="entry name" value="CHROMOSOME UNDETERMINED SCAFFOLD_25, WHOLE GENOME SHOTGUN SEQUENCE"/>
    <property type="match status" value="1"/>
</dbReference>
<evidence type="ECO:0000313" key="4">
    <source>
        <dbReference type="EMBL" id="CAD8857838.1"/>
    </source>
</evidence>
<name>A0A7S1FBR9_NOCSC</name>
<dbReference type="GO" id="GO:0010468">
    <property type="term" value="P:regulation of gene expression"/>
    <property type="evidence" value="ECO:0007669"/>
    <property type="project" value="TreeGrafter"/>
</dbReference>
<reference evidence="4" key="1">
    <citation type="submission" date="2021-01" db="EMBL/GenBank/DDBJ databases">
        <authorList>
            <person name="Corre E."/>
            <person name="Pelletier E."/>
            <person name="Niang G."/>
            <person name="Scheremetjew M."/>
            <person name="Finn R."/>
            <person name="Kale V."/>
            <person name="Holt S."/>
            <person name="Cochrane G."/>
            <person name="Meng A."/>
            <person name="Brown T."/>
            <person name="Cohen L."/>
        </authorList>
    </citation>
    <scope>NUCLEOTIDE SEQUENCE</scope>
</reference>
<dbReference type="Gene3D" id="1.25.40.20">
    <property type="entry name" value="Ankyrin repeat-containing domain"/>
    <property type="match status" value="2"/>
</dbReference>
<protein>
    <submittedName>
        <fullName evidence="4">Uncharacterized protein</fullName>
    </submittedName>
</protein>
<dbReference type="SUPFAM" id="SSF48403">
    <property type="entry name" value="Ankyrin repeat"/>
    <property type="match status" value="1"/>
</dbReference>
<organism evidence="4">
    <name type="scientific">Noctiluca scintillans</name>
    <name type="common">Sea sparkle</name>
    <name type="synonym">Red tide dinoflagellate</name>
    <dbReference type="NCBI Taxonomy" id="2966"/>
    <lineage>
        <taxon>Eukaryota</taxon>
        <taxon>Sar</taxon>
        <taxon>Alveolata</taxon>
        <taxon>Dinophyceae</taxon>
        <taxon>Noctilucales</taxon>
        <taxon>Noctilucaceae</taxon>
        <taxon>Noctiluca</taxon>
    </lineage>
</organism>
<dbReference type="AlphaFoldDB" id="A0A7S1FBR9"/>
<accession>A0A7S1FBR9</accession>
<dbReference type="InterPro" id="IPR002110">
    <property type="entry name" value="Ankyrin_rpt"/>
</dbReference>
<evidence type="ECO:0000256" key="2">
    <source>
        <dbReference type="ARBA" id="ARBA00023043"/>
    </source>
</evidence>
<feature type="repeat" description="ANK" evidence="3">
    <location>
        <begin position="152"/>
        <end position="184"/>
    </location>
</feature>
<sequence length="356" mass="38494">MEPAQAAFPATCTVVGRTMGGNEHSFEDLPVTMIVAELKQQVAAVFCAPIFTLQLLADSGSSSLDIVEDSQTLQEAGLANVGASMVIVRCPGSHVQWVGVFETLVKAMEGKNGSEARRLIDLGAGFDSDGNVLKLSNRWRAPWNRTCEVEEAGSTMLHLAVREGLKDLALYLIHRNVDINCENELRRTPLVQAVAKKQFVVVEALLRAQANTDVKDYMGRSALSYSVLQGNDELSAKLVAGSCEEEHTLFAGLAPCLGNVCPNEEVPPVVRCCAAGMSLTAQALLNSGAPADWRDSMGRSALHYAHEYKMPEVVAALVARGAEHSADNYGWLPEQGIHAPARENSDRSRCALSFWR</sequence>
<dbReference type="SMART" id="SM00248">
    <property type="entry name" value="ANK"/>
    <property type="match status" value="3"/>
</dbReference>
<evidence type="ECO:0000256" key="3">
    <source>
        <dbReference type="PROSITE-ProRule" id="PRU00023"/>
    </source>
</evidence>
<keyword evidence="2 3" id="KW-0040">ANK repeat</keyword>
<dbReference type="Pfam" id="PF12796">
    <property type="entry name" value="Ank_2"/>
    <property type="match status" value="1"/>
</dbReference>
<evidence type="ECO:0000256" key="1">
    <source>
        <dbReference type="ARBA" id="ARBA00022737"/>
    </source>
</evidence>
<keyword evidence="1" id="KW-0677">Repeat</keyword>
<dbReference type="PANTHER" id="PTHR24124">
    <property type="entry name" value="ANKYRIN REPEAT FAMILY A"/>
    <property type="match status" value="1"/>
</dbReference>
<feature type="repeat" description="ANK" evidence="3">
    <location>
        <begin position="297"/>
        <end position="329"/>
    </location>
</feature>
<dbReference type="PROSITE" id="PS50297">
    <property type="entry name" value="ANK_REP_REGION"/>
    <property type="match status" value="1"/>
</dbReference>
<proteinExistence type="predicted"/>